<accession>A0A1F5BG88</accession>
<feature type="transmembrane region" description="Helical" evidence="8">
    <location>
        <begin position="114"/>
        <end position="134"/>
    </location>
</feature>
<evidence type="ECO:0000256" key="5">
    <source>
        <dbReference type="ARBA" id="ARBA00022692"/>
    </source>
</evidence>
<feature type="transmembrane region" description="Helical" evidence="8">
    <location>
        <begin position="146"/>
        <end position="164"/>
    </location>
</feature>
<dbReference type="Pfam" id="PF03222">
    <property type="entry name" value="Trp_Tyr_perm"/>
    <property type="match status" value="1"/>
</dbReference>
<dbReference type="Proteomes" id="UP000179184">
    <property type="component" value="Unassembled WGS sequence"/>
</dbReference>
<evidence type="ECO:0000256" key="1">
    <source>
        <dbReference type="ARBA" id="ARBA00004429"/>
    </source>
</evidence>
<dbReference type="AlphaFoldDB" id="A0A1F5BG88"/>
<comment type="caution">
    <text evidence="9">The sequence shown here is derived from an EMBL/GenBank/DDBJ whole genome shotgun (WGS) entry which is preliminary data.</text>
</comment>
<keyword evidence="4" id="KW-0997">Cell inner membrane</keyword>
<protein>
    <recommendedName>
        <fullName evidence="11">Amino acid permease</fullName>
    </recommendedName>
</protein>
<evidence type="ECO:0008006" key="11">
    <source>
        <dbReference type="Google" id="ProtNLM"/>
    </source>
</evidence>
<evidence type="ECO:0000256" key="8">
    <source>
        <dbReference type="SAM" id="Phobius"/>
    </source>
</evidence>
<dbReference type="InterPro" id="IPR018227">
    <property type="entry name" value="Amino_acid_transport_2"/>
</dbReference>
<evidence type="ECO:0000256" key="4">
    <source>
        <dbReference type="ARBA" id="ARBA00022519"/>
    </source>
</evidence>
<keyword evidence="7 8" id="KW-0472">Membrane</keyword>
<dbReference type="PANTHER" id="PTHR32195">
    <property type="entry name" value="OS07G0662800 PROTEIN"/>
    <property type="match status" value="1"/>
</dbReference>
<evidence type="ECO:0000256" key="7">
    <source>
        <dbReference type="ARBA" id="ARBA00023136"/>
    </source>
</evidence>
<reference evidence="9 10" key="1">
    <citation type="journal article" date="2016" name="Nat. Commun.">
        <title>Thousands of microbial genomes shed light on interconnected biogeochemical processes in an aquifer system.</title>
        <authorList>
            <person name="Anantharaman K."/>
            <person name="Brown C.T."/>
            <person name="Hug L.A."/>
            <person name="Sharon I."/>
            <person name="Castelle C.J."/>
            <person name="Probst A.J."/>
            <person name="Thomas B.C."/>
            <person name="Singh A."/>
            <person name="Wilkins M.J."/>
            <person name="Karaoz U."/>
            <person name="Brodie E.L."/>
            <person name="Williams K.H."/>
            <person name="Hubbard S.S."/>
            <person name="Banfield J.F."/>
        </authorList>
    </citation>
    <scope>NUCLEOTIDE SEQUENCE [LARGE SCALE GENOMIC DNA]</scope>
</reference>
<feature type="transmembrane region" description="Helical" evidence="8">
    <location>
        <begin position="357"/>
        <end position="377"/>
    </location>
</feature>
<evidence type="ECO:0000256" key="2">
    <source>
        <dbReference type="ARBA" id="ARBA00022448"/>
    </source>
</evidence>
<feature type="transmembrane region" description="Helical" evidence="8">
    <location>
        <begin position="184"/>
        <end position="203"/>
    </location>
</feature>
<comment type="subcellular location">
    <subcellularLocation>
        <location evidence="1">Cell inner membrane</location>
        <topology evidence="1">Multi-pass membrane protein</topology>
    </subcellularLocation>
</comment>
<evidence type="ECO:0000313" key="10">
    <source>
        <dbReference type="Proteomes" id="UP000179184"/>
    </source>
</evidence>
<dbReference type="Gene3D" id="1.20.1740.10">
    <property type="entry name" value="Amino acid/polyamine transporter I"/>
    <property type="match status" value="1"/>
</dbReference>
<keyword evidence="2" id="KW-0813">Transport</keyword>
<keyword evidence="6 8" id="KW-1133">Transmembrane helix</keyword>
<feature type="transmembrane region" description="Helical" evidence="8">
    <location>
        <begin position="83"/>
        <end position="102"/>
    </location>
</feature>
<feature type="transmembrane region" description="Helical" evidence="8">
    <location>
        <begin position="35"/>
        <end position="55"/>
    </location>
</feature>
<evidence type="ECO:0000256" key="6">
    <source>
        <dbReference type="ARBA" id="ARBA00022989"/>
    </source>
</evidence>
<dbReference type="PANTHER" id="PTHR32195:SF26">
    <property type="entry name" value="TRYPTOPHAN OR TYROSINE TRANSPORTER PROTEIN"/>
    <property type="match status" value="1"/>
</dbReference>
<dbReference type="GO" id="GO:0005886">
    <property type="term" value="C:plasma membrane"/>
    <property type="evidence" value="ECO:0007669"/>
    <property type="project" value="UniProtKB-SubCell"/>
</dbReference>
<sequence length="378" mass="41116">MRNEKFLAAVSTMIGAIVGVGIFGLPYVISQAGFFVGFFELIALSAVILALHLLYGEVILRTKEPHRFIGYAEKYLGQNVKRLVMFTVILGSYGGLLAYLIVGGDFAARLLQPFFGGSVFFYSLLFYFVMSLMILAKIKTVGRIEIIMTAALLLVMAVIIGFGLNKINFQNLATVNFGQSFLPYGVILFAMAGSAAVPIVRDLMAGEEAKIKKTLVWGTLIPAVLYALFIFTVVGISGANTTKETLAGLSLYFGPSIIFLGRIFGLLAIATSFLIFGEYLEETLNYDLKLNKTLSYLLVVGVPLIAFLGGMRNFIDTIGLVGAVAGGIEGILLVLMISKAKKLGDRPPEYSLNLPKFMNYGIIGLLGLGILYEIFYFI</sequence>
<keyword evidence="3" id="KW-1003">Cell membrane</keyword>
<proteinExistence type="predicted"/>
<feature type="transmembrane region" description="Helical" evidence="8">
    <location>
        <begin position="293"/>
        <end position="311"/>
    </location>
</feature>
<dbReference type="GO" id="GO:0003333">
    <property type="term" value="P:amino acid transmembrane transport"/>
    <property type="evidence" value="ECO:0007669"/>
    <property type="project" value="InterPro"/>
</dbReference>
<dbReference type="EMBL" id="MEYN01000045">
    <property type="protein sequence ID" value="OGD29614.1"/>
    <property type="molecule type" value="Genomic_DNA"/>
</dbReference>
<organism evidence="9 10">
    <name type="scientific">Candidatus Azambacteria bacterium RIFCSPHIGHO2_02_46_12</name>
    <dbReference type="NCBI Taxonomy" id="1797295"/>
    <lineage>
        <taxon>Bacteria</taxon>
        <taxon>Candidatus Azamiibacteriota</taxon>
    </lineage>
</organism>
<feature type="transmembrane region" description="Helical" evidence="8">
    <location>
        <begin position="257"/>
        <end position="281"/>
    </location>
</feature>
<evidence type="ECO:0000256" key="3">
    <source>
        <dbReference type="ARBA" id="ARBA00022475"/>
    </source>
</evidence>
<feature type="transmembrane region" description="Helical" evidence="8">
    <location>
        <begin position="7"/>
        <end position="29"/>
    </location>
</feature>
<evidence type="ECO:0000313" key="9">
    <source>
        <dbReference type="EMBL" id="OGD29614.1"/>
    </source>
</evidence>
<name>A0A1F5BG88_9BACT</name>
<keyword evidence="5 8" id="KW-0812">Transmembrane</keyword>
<feature type="transmembrane region" description="Helical" evidence="8">
    <location>
        <begin position="215"/>
        <end position="237"/>
    </location>
</feature>
<feature type="transmembrane region" description="Helical" evidence="8">
    <location>
        <begin position="317"/>
        <end position="337"/>
    </location>
</feature>
<gene>
    <name evidence="9" type="ORF">A2W60_02385</name>
</gene>